<reference evidence="1" key="1">
    <citation type="submission" date="2023-01" db="EMBL/GenBank/DDBJ databases">
        <title>Human gut microbiome strain richness.</title>
        <authorList>
            <person name="Chen-Liaw A."/>
        </authorList>
    </citation>
    <scope>NUCLEOTIDE SEQUENCE</scope>
    <source>
        <strain evidence="1">2225st1_A6_2225SCRN_200828</strain>
    </source>
</reference>
<name>A0AAW6C5C1_FLAPL</name>
<feature type="non-terminal residue" evidence="1">
    <location>
        <position position="1"/>
    </location>
</feature>
<gene>
    <name evidence="1" type="ORF">PND83_08670</name>
</gene>
<dbReference type="AlphaFoldDB" id="A0AAW6C5C1"/>
<evidence type="ECO:0000313" key="1">
    <source>
        <dbReference type="EMBL" id="MDB7906044.1"/>
    </source>
</evidence>
<dbReference type="EMBL" id="JAQLWO010000008">
    <property type="protein sequence ID" value="MDB7906044.1"/>
    <property type="molecule type" value="Genomic_DNA"/>
</dbReference>
<organism evidence="1 2">
    <name type="scientific">Flavonifractor plautii</name>
    <name type="common">Fusobacterium plautii</name>
    <dbReference type="NCBI Taxonomy" id="292800"/>
    <lineage>
        <taxon>Bacteria</taxon>
        <taxon>Bacillati</taxon>
        <taxon>Bacillota</taxon>
        <taxon>Clostridia</taxon>
        <taxon>Eubacteriales</taxon>
        <taxon>Oscillospiraceae</taxon>
        <taxon>Flavonifractor</taxon>
    </lineage>
</organism>
<comment type="caution">
    <text evidence="1">The sequence shown here is derived from an EMBL/GenBank/DDBJ whole genome shotgun (WGS) entry which is preliminary data.</text>
</comment>
<dbReference type="Proteomes" id="UP001211006">
    <property type="component" value="Unassembled WGS sequence"/>
</dbReference>
<protein>
    <submittedName>
        <fullName evidence="1">Uncharacterized protein</fullName>
    </submittedName>
</protein>
<sequence length="112" mass="12210">GLMLWCDKEFLDVKVRSAVFTAEARDGRLWGVAECQVVGQLSPEELTGLKDYLTGQAADGVGEGLEQQAIRVDGGELYVHMWQPEGWSIQTEAEQFGLTQAQGMTMGGMSRG</sequence>
<evidence type="ECO:0000313" key="2">
    <source>
        <dbReference type="Proteomes" id="UP001211006"/>
    </source>
</evidence>
<accession>A0AAW6C5C1</accession>
<proteinExistence type="predicted"/>